<evidence type="ECO:0000256" key="9">
    <source>
        <dbReference type="ARBA" id="ARBA00023128"/>
    </source>
</evidence>
<feature type="compositionally biased region" description="Acidic residues" evidence="12">
    <location>
        <begin position="1"/>
        <end position="11"/>
    </location>
</feature>
<keyword evidence="9" id="KW-0496">Mitochondrion</keyword>
<keyword evidence="14" id="KW-1185">Reference proteome</keyword>
<dbReference type="CDD" id="cd22884">
    <property type="entry name" value="TOM22"/>
    <property type="match status" value="1"/>
</dbReference>
<sequence>MVKLEEVEDAAFLEKPETSRNNALFQEEDDDDFTDTDSEISSITGDDDLDESLYDRLAALKDIVPPQQRASLSKFASNTSSAVSTGISYGGKGLWVIISSVLLLGIPYALALSEEQALMEAERQQSMMQDGAQGLMAAGGEVEGSGQAKPAL</sequence>
<feature type="region of interest" description="Disordered" evidence="12">
    <location>
        <begin position="1"/>
        <end position="48"/>
    </location>
</feature>
<protein>
    <submittedName>
        <fullName evidence="13">Mitochondrial import receptor subunit tom22</fullName>
    </submittedName>
</protein>
<evidence type="ECO:0000256" key="8">
    <source>
        <dbReference type="ARBA" id="ARBA00023010"/>
    </source>
</evidence>
<evidence type="ECO:0000256" key="4">
    <source>
        <dbReference type="ARBA" id="ARBA00022692"/>
    </source>
</evidence>
<accession>A0A0N0NHZ7</accession>
<proteinExistence type="inferred from homology"/>
<evidence type="ECO:0000256" key="10">
    <source>
        <dbReference type="ARBA" id="ARBA00023136"/>
    </source>
</evidence>
<keyword evidence="5" id="KW-1000">Mitochondrion outer membrane</keyword>
<evidence type="ECO:0000313" key="13">
    <source>
        <dbReference type="EMBL" id="KPI35138.1"/>
    </source>
</evidence>
<feature type="compositionally biased region" description="Acidic residues" evidence="12">
    <location>
        <begin position="26"/>
        <end position="38"/>
    </location>
</feature>
<organism evidence="13 14">
    <name type="scientific">Cyphellophora attinorum</name>
    <dbReference type="NCBI Taxonomy" id="1664694"/>
    <lineage>
        <taxon>Eukaryota</taxon>
        <taxon>Fungi</taxon>
        <taxon>Dikarya</taxon>
        <taxon>Ascomycota</taxon>
        <taxon>Pezizomycotina</taxon>
        <taxon>Eurotiomycetes</taxon>
        <taxon>Chaetothyriomycetidae</taxon>
        <taxon>Chaetothyriales</taxon>
        <taxon>Cyphellophoraceae</taxon>
        <taxon>Cyphellophora</taxon>
    </lineage>
</organism>
<keyword evidence="3" id="KW-0813">Transport</keyword>
<keyword evidence="11 13" id="KW-0675">Receptor</keyword>
<evidence type="ECO:0000256" key="2">
    <source>
        <dbReference type="ARBA" id="ARBA00009874"/>
    </source>
</evidence>
<dbReference type="Proteomes" id="UP000038010">
    <property type="component" value="Unassembled WGS sequence"/>
</dbReference>
<dbReference type="InterPro" id="IPR005683">
    <property type="entry name" value="Tom22"/>
</dbReference>
<name>A0A0N0NHZ7_9EURO</name>
<dbReference type="GO" id="GO:0005741">
    <property type="term" value="C:mitochondrial outer membrane"/>
    <property type="evidence" value="ECO:0007669"/>
    <property type="project" value="UniProtKB-SubCell"/>
</dbReference>
<comment type="similarity">
    <text evidence="2">Belongs to the Tom22 family.</text>
</comment>
<dbReference type="PANTHER" id="PTHR12504">
    <property type="entry name" value="MITOCHONDRIAL IMPORT RECEPTOR SUBUNIT TOM22"/>
    <property type="match status" value="1"/>
</dbReference>
<evidence type="ECO:0000256" key="12">
    <source>
        <dbReference type="SAM" id="MobiDB-lite"/>
    </source>
</evidence>
<evidence type="ECO:0000256" key="5">
    <source>
        <dbReference type="ARBA" id="ARBA00022787"/>
    </source>
</evidence>
<dbReference type="STRING" id="1664694.A0A0N0NHZ7"/>
<dbReference type="PANTHER" id="PTHR12504:SF0">
    <property type="entry name" value="MITOCHONDRIAL IMPORT RECEPTOR SUBUNIT TOM22 HOMOLOG"/>
    <property type="match status" value="1"/>
</dbReference>
<keyword evidence="8" id="KW-0811">Translocation</keyword>
<evidence type="ECO:0000256" key="1">
    <source>
        <dbReference type="ARBA" id="ARBA00004572"/>
    </source>
</evidence>
<evidence type="ECO:0000256" key="11">
    <source>
        <dbReference type="ARBA" id="ARBA00023170"/>
    </source>
</evidence>
<reference evidence="13 14" key="1">
    <citation type="submission" date="2015-06" db="EMBL/GenBank/DDBJ databases">
        <title>Draft genome of the ant-associated black yeast Phialophora attae CBS 131958.</title>
        <authorList>
            <person name="Moreno L.F."/>
            <person name="Stielow B.J."/>
            <person name="de Hoog S."/>
            <person name="Vicente V.A."/>
            <person name="Weiss V.A."/>
            <person name="de Vries M."/>
            <person name="Cruz L.M."/>
            <person name="Souza E.M."/>
        </authorList>
    </citation>
    <scope>NUCLEOTIDE SEQUENCE [LARGE SCALE GENOMIC DNA]</scope>
    <source>
        <strain evidence="13 14">CBS 131958</strain>
    </source>
</reference>
<evidence type="ECO:0000256" key="3">
    <source>
        <dbReference type="ARBA" id="ARBA00022448"/>
    </source>
</evidence>
<keyword evidence="6" id="KW-0653">Protein transport</keyword>
<evidence type="ECO:0000256" key="7">
    <source>
        <dbReference type="ARBA" id="ARBA00022989"/>
    </source>
</evidence>
<comment type="caution">
    <text evidence="13">The sequence shown here is derived from an EMBL/GenBank/DDBJ whole genome shotgun (WGS) entry which is preliminary data.</text>
</comment>
<comment type="subcellular location">
    <subcellularLocation>
        <location evidence="1">Mitochondrion outer membrane</location>
        <topology evidence="1">Single-pass membrane protein</topology>
    </subcellularLocation>
</comment>
<gene>
    <name evidence="13" type="ORF">AB675_1367</name>
</gene>
<dbReference type="EMBL" id="LFJN01000044">
    <property type="protein sequence ID" value="KPI35138.1"/>
    <property type="molecule type" value="Genomic_DNA"/>
</dbReference>
<dbReference type="RefSeq" id="XP_017995101.1">
    <property type="nucleotide sequence ID" value="XM_018141250.1"/>
</dbReference>
<dbReference type="OrthoDB" id="10016939at2759"/>
<dbReference type="Pfam" id="PF04281">
    <property type="entry name" value="Tom22"/>
    <property type="match status" value="1"/>
</dbReference>
<dbReference type="VEuPathDB" id="FungiDB:AB675_1367"/>
<keyword evidence="7" id="KW-1133">Transmembrane helix</keyword>
<dbReference type="GO" id="GO:0006886">
    <property type="term" value="P:intracellular protein transport"/>
    <property type="evidence" value="ECO:0007669"/>
    <property type="project" value="InterPro"/>
</dbReference>
<evidence type="ECO:0000313" key="14">
    <source>
        <dbReference type="Proteomes" id="UP000038010"/>
    </source>
</evidence>
<keyword evidence="10" id="KW-0472">Membrane</keyword>
<dbReference type="GeneID" id="28733130"/>
<evidence type="ECO:0000256" key="6">
    <source>
        <dbReference type="ARBA" id="ARBA00022927"/>
    </source>
</evidence>
<dbReference type="AlphaFoldDB" id="A0A0N0NHZ7"/>
<keyword evidence="4" id="KW-0812">Transmembrane</keyword>